<organism evidence="5 6">
    <name type="scientific">Albula goreensis</name>
    <dbReference type="NCBI Taxonomy" id="1534307"/>
    <lineage>
        <taxon>Eukaryota</taxon>
        <taxon>Metazoa</taxon>
        <taxon>Chordata</taxon>
        <taxon>Craniata</taxon>
        <taxon>Vertebrata</taxon>
        <taxon>Euteleostomi</taxon>
        <taxon>Actinopterygii</taxon>
        <taxon>Neopterygii</taxon>
        <taxon>Teleostei</taxon>
        <taxon>Albuliformes</taxon>
        <taxon>Albulidae</taxon>
        <taxon>Albula</taxon>
    </lineage>
</organism>
<comment type="caution">
    <text evidence="5">The sequence shown here is derived from an EMBL/GenBank/DDBJ whole genome shotgun (WGS) entry which is preliminary data.</text>
</comment>
<keyword evidence="3" id="KW-0378">Hydrolase</keyword>
<dbReference type="GO" id="GO:0016805">
    <property type="term" value="F:dipeptidase activity"/>
    <property type="evidence" value="ECO:0007669"/>
    <property type="project" value="TreeGrafter"/>
</dbReference>
<name>A0A8T3CK51_9TELE</name>
<dbReference type="Gene3D" id="3.30.70.360">
    <property type="match status" value="1"/>
</dbReference>
<protein>
    <recommendedName>
        <fullName evidence="4">Peptidase M20 dimerisation domain-containing protein</fullName>
    </recommendedName>
</protein>
<proteinExistence type="predicted"/>
<evidence type="ECO:0000256" key="2">
    <source>
        <dbReference type="ARBA" id="ARBA00022723"/>
    </source>
</evidence>
<dbReference type="PANTHER" id="PTHR43270:SF1">
    <property type="entry name" value="BETA-ALA-HIS DIPEPTIDASE"/>
    <property type="match status" value="1"/>
</dbReference>
<dbReference type="InterPro" id="IPR011650">
    <property type="entry name" value="Peptidase_M20_dimer"/>
</dbReference>
<sequence>MYQDIEFDVENYTRKIGVSRLMYSSKVDLLAHRWRHPTVTIHGIEGAFSASGTKTVIPAKVIGKFSIRQVPNMDPAVVEKQVTDYLNTVFGKRKSPNRLKVTMVIGARPWLANTRHPIYKAGREAVKKECFGWSRHDPRRWHDPHRQDVRRRDAQEHHHATHWWF</sequence>
<dbReference type="PANTHER" id="PTHR43270">
    <property type="entry name" value="BETA-ALA-HIS DIPEPTIDASE"/>
    <property type="match status" value="1"/>
</dbReference>
<evidence type="ECO:0000259" key="4">
    <source>
        <dbReference type="Pfam" id="PF07687"/>
    </source>
</evidence>
<reference evidence="5" key="1">
    <citation type="submission" date="2021-01" db="EMBL/GenBank/DDBJ databases">
        <authorList>
            <person name="Zahm M."/>
            <person name="Roques C."/>
            <person name="Cabau C."/>
            <person name="Klopp C."/>
            <person name="Donnadieu C."/>
            <person name="Jouanno E."/>
            <person name="Lampietro C."/>
            <person name="Louis A."/>
            <person name="Herpin A."/>
            <person name="Echchiki A."/>
            <person name="Berthelot C."/>
            <person name="Parey E."/>
            <person name="Roest-Crollius H."/>
            <person name="Braasch I."/>
            <person name="Postlethwait J."/>
            <person name="Bobe J."/>
            <person name="Montfort J."/>
            <person name="Bouchez O."/>
            <person name="Begum T."/>
            <person name="Mejri S."/>
            <person name="Adams A."/>
            <person name="Chen W.-J."/>
            <person name="Guiguen Y."/>
        </authorList>
    </citation>
    <scope>NUCLEOTIDE SEQUENCE</scope>
    <source>
        <tissue evidence="5">Blood</tissue>
    </source>
</reference>
<keyword evidence="6" id="KW-1185">Reference proteome</keyword>
<dbReference type="AlphaFoldDB" id="A0A8T3CK51"/>
<evidence type="ECO:0000256" key="1">
    <source>
        <dbReference type="ARBA" id="ARBA00022670"/>
    </source>
</evidence>
<feature type="domain" description="Peptidase M20 dimerisation" evidence="4">
    <location>
        <begin position="32"/>
        <end position="91"/>
    </location>
</feature>
<dbReference type="GO" id="GO:0046872">
    <property type="term" value="F:metal ion binding"/>
    <property type="evidence" value="ECO:0007669"/>
    <property type="project" value="UniProtKB-KW"/>
</dbReference>
<dbReference type="InterPro" id="IPR051458">
    <property type="entry name" value="Cyt/Met_Dipeptidase"/>
</dbReference>
<dbReference type="GO" id="GO:0005829">
    <property type="term" value="C:cytosol"/>
    <property type="evidence" value="ECO:0007669"/>
    <property type="project" value="TreeGrafter"/>
</dbReference>
<gene>
    <name evidence="5" type="ORF">AGOR_G00204720</name>
</gene>
<keyword evidence="2" id="KW-0479">Metal-binding</keyword>
<accession>A0A8T3CK51</accession>
<dbReference type="EMBL" id="JAERUA010000020">
    <property type="protein sequence ID" value="KAI1885529.1"/>
    <property type="molecule type" value="Genomic_DNA"/>
</dbReference>
<dbReference type="Pfam" id="PF07687">
    <property type="entry name" value="M20_dimer"/>
    <property type="match status" value="1"/>
</dbReference>
<dbReference type="GO" id="GO:0006508">
    <property type="term" value="P:proteolysis"/>
    <property type="evidence" value="ECO:0007669"/>
    <property type="project" value="UniProtKB-KW"/>
</dbReference>
<evidence type="ECO:0000313" key="5">
    <source>
        <dbReference type="EMBL" id="KAI1885529.1"/>
    </source>
</evidence>
<evidence type="ECO:0000313" key="6">
    <source>
        <dbReference type="Proteomes" id="UP000829720"/>
    </source>
</evidence>
<keyword evidence="1" id="KW-0645">Protease</keyword>
<dbReference type="Proteomes" id="UP000829720">
    <property type="component" value="Unassembled WGS sequence"/>
</dbReference>
<evidence type="ECO:0000256" key="3">
    <source>
        <dbReference type="ARBA" id="ARBA00022801"/>
    </source>
</evidence>
<dbReference type="OrthoDB" id="7832001at2759"/>